<dbReference type="RefSeq" id="XP_028133976.1">
    <property type="nucleotide sequence ID" value="XM_028278175.1"/>
</dbReference>
<organism evidence="1">
    <name type="scientific">Diabrotica virgifera virgifera</name>
    <name type="common">western corn rootworm</name>
    <dbReference type="NCBI Taxonomy" id="50390"/>
    <lineage>
        <taxon>Eukaryota</taxon>
        <taxon>Metazoa</taxon>
        <taxon>Ecdysozoa</taxon>
        <taxon>Arthropoda</taxon>
        <taxon>Hexapoda</taxon>
        <taxon>Insecta</taxon>
        <taxon>Pterygota</taxon>
        <taxon>Neoptera</taxon>
        <taxon>Endopterygota</taxon>
        <taxon>Coleoptera</taxon>
        <taxon>Polyphaga</taxon>
        <taxon>Cucujiformia</taxon>
        <taxon>Chrysomeloidea</taxon>
        <taxon>Chrysomelidae</taxon>
        <taxon>Galerucinae</taxon>
        <taxon>Diabroticina</taxon>
        <taxon>Diabroticites</taxon>
        <taxon>Diabrotica</taxon>
    </lineage>
</organism>
<dbReference type="AlphaFoldDB" id="A0A6P7FE34"/>
<reference evidence="1" key="1">
    <citation type="submission" date="2025-08" db="UniProtKB">
        <authorList>
            <consortium name="RefSeq"/>
        </authorList>
    </citation>
    <scope>IDENTIFICATION</scope>
    <source>
        <tissue evidence="1">Whole insect</tissue>
    </source>
</reference>
<name>A0A6P7FE34_DIAVI</name>
<proteinExistence type="predicted"/>
<protein>
    <submittedName>
        <fullName evidence="1">Uncharacterized protein LOC114329155</fullName>
    </submittedName>
</protein>
<sequence>MINFLDLTIKKNTSSTSSSSTTLEYSVFRKPTQTDHIIPISSNHPFQHKMAAIQCYVHMTYVGRTMRTLSQRIKEHLNNPEKSN</sequence>
<evidence type="ECO:0000313" key="1">
    <source>
        <dbReference type="RefSeq" id="XP_028133976.1"/>
    </source>
</evidence>
<feature type="non-terminal residue" evidence="1">
    <location>
        <position position="84"/>
    </location>
</feature>
<dbReference type="InParanoid" id="A0A6P7FE34"/>
<accession>A0A6P7FE34</accession>
<gene>
    <name evidence="1" type="primary">LOC114329155</name>
</gene>